<sequence>MKRMIPISIILFMIIILSGCWDSKELTDISIVTILGIDKEDDKYKVTVQILNPGEIAGDTGTTQPAVNTYTETGNTLIEAIRRLTSIAPRKIYLSHLRIVIFGEEFAREGIGGVLDFLSRDHEMRTDFFFAVAKDYAAEDVLKILTPLEQIPGNNIWGMIKTSEKIWAGVTSVNIDDLVSSITSKGKEASITGLSITDDPEVGSKLTNLEKSLPYTRIETYNEGAFRNDKLVDWLTEAQTRTVNNINGKVQSTVTTIPCGKNGDLSLEVFNTKVEKKAKVKGDTPKMEVNIRVESNIADVSCTVDLTDPNEITKLEKKHEKDIEKTTRDSIKEIQEMGVDLFGFGEKFKMSNFKYWKTVEDEWDEVFSDQLEVDINVDVQIRRTGTTNQSFFEEIEGNMDQEEE</sequence>
<keyword evidence="7" id="KW-0449">Lipoprotein</keyword>
<dbReference type="Pfam" id="PF25198">
    <property type="entry name" value="Spore_GerAC_N"/>
    <property type="match status" value="1"/>
</dbReference>
<dbReference type="Gene3D" id="3.30.300.210">
    <property type="entry name" value="Nutrient germinant receptor protein C, domain 3"/>
    <property type="match status" value="1"/>
</dbReference>
<dbReference type="InterPro" id="IPR057336">
    <property type="entry name" value="GerAC_N"/>
</dbReference>
<evidence type="ECO:0000256" key="5">
    <source>
        <dbReference type="ARBA" id="ARBA00023136"/>
    </source>
</evidence>
<accession>A0ABR5MIW4</accession>
<dbReference type="PANTHER" id="PTHR35789:SF1">
    <property type="entry name" value="SPORE GERMINATION PROTEIN B3"/>
    <property type="match status" value="1"/>
</dbReference>
<comment type="similarity">
    <text evidence="2">Belongs to the GerABKC lipoprotein family.</text>
</comment>
<keyword evidence="3" id="KW-0309">Germination</keyword>
<evidence type="ECO:0000256" key="7">
    <source>
        <dbReference type="ARBA" id="ARBA00023288"/>
    </source>
</evidence>
<name>A0ABR5MIW4_9BACI</name>
<dbReference type="Pfam" id="PF05504">
    <property type="entry name" value="Spore_GerAC"/>
    <property type="match status" value="1"/>
</dbReference>
<evidence type="ECO:0000256" key="3">
    <source>
        <dbReference type="ARBA" id="ARBA00022544"/>
    </source>
</evidence>
<dbReference type="EMBL" id="LGTK01000030">
    <property type="protein sequence ID" value="KPH74540.1"/>
    <property type="molecule type" value="Genomic_DNA"/>
</dbReference>
<dbReference type="InterPro" id="IPR046953">
    <property type="entry name" value="Spore_GerAC-like_C"/>
</dbReference>
<gene>
    <name evidence="10" type="ORF">AFL42_09965</name>
</gene>
<protein>
    <submittedName>
        <fullName evidence="10">Uncharacterized protein</fullName>
    </submittedName>
</protein>
<organism evidence="10 11">
    <name type="scientific">Oceanobacillus caeni</name>
    <dbReference type="NCBI Taxonomy" id="405946"/>
    <lineage>
        <taxon>Bacteria</taxon>
        <taxon>Bacillati</taxon>
        <taxon>Bacillota</taxon>
        <taxon>Bacilli</taxon>
        <taxon>Bacillales</taxon>
        <taxon>Bacillaceae</taxon>
        <taxon>Oceanobacillus</taxon>
    </lineage>
</organism>
<dbReference type="NCBIfam" id="TIGR02887">
    <property type="entry name" value="spore_ger_x_C"/>
    <property type="match status" value="1"/>
</dbReference>
<comment type="subcellular location">
    <subcellularLocation>
        <location evidence="1">Membrane</location>
        <topology evidence="1">Lipid-anchor</topology>
    </subcellularLocation>
</comment>
<feature type="domain" description="Spore germination GerAC-like C-terminal" evidence="8">
    <location>
        <begin position="225"/>
        <end position="385"/>
    </location>
</feature>
<keyword evidence="6" id="KW-0564">Palmitate</keyword>
<dbReference type="InterPro" id="IPR038501">
    <property type="entry name" value="Spore_GerAC_C_sf"/>
</dbReference>
<dbReference type="PANTHER" id="PTHR35789">
    <property type="entry name" value="SPORE GERMINATION PROTEIN B3"/>
    <property type="match status" value="1"/>
</dbReference>
<evidence type="ECO:0000313" key="11">
    <source>
        <dbReference type="Proteomes" id="UP000037854"/>
    </source>
</evidence>
<keyword evidence="4" id="KW-0732">Signal</keyword>
<evidence type="ECO:0000259" key="9">
    <source>
        <dbReference type="Pfam" id="PF25198"/>
    </source>
</evidence>
<evidence type="ECO:0000256" key="6">
    <source>
        <dbReference type="ARBA" id="ARBA00023139"/>
    </source>
</evidence>
<proteinExistence type="inferred from homology"/>
<evidence type="ECO:0000256" key="4">
    <source>
        <dbReference type="ARBA" id="ARBA00022729"/>
    </source>
</evidence>
<evidence type="ECO:0000256" key="1">
    <source>
        <dbReference type="ARBA" id="ARBA00004635"/>
    </source>
</evidence>
<dbReference type="InterPro" id="IPR008844">
    <property type="entry name" value="Spore_GerAC-like"/>
</dbReference>
<feature type="domain" description="Spore germination protein N-terminal" evidence="9">
    <location>
        <begin position="22"/>
        <end position="194"/>
    </location>
</feature>
<evidence type="ECO:0000313" key="10">
    <source>
        <dbReference type="EMBL" id="KPH74540.1"/>
    </source>
</evidence>
<dbReference type="Gene3D" id="6.20.190.10">
    <property type="entry name" value="Nutrient germinant receptor protein C, domain 1"/>
    <property type="match status" value="1"/>
</dbReference>
<reference evidence="10 11" key="1">
    <citation type="submission" date="2015-07" db="EMBL/GenBank/DDBJ databases">
        <title>High-quality draft genome sequence of Oceanobacillus caeni HM6, a bacillus isolated from a human feces.</title>
        <authorList>
            <person name="Kumar J."/>
            <person name="Verma M.K."/>
            <person name="Pandey R."/>
            <person name="Bhambi M."/>
            <person name="Chauhan N."/>
        </authorList>
    </citation>
    <scope>NUCLEOTIDE SEQUENCE [LARGE SCALE GENOMIC DNA]</scope>
    <source>
        <strain evidence="10 11">HM6</strain>
    </source>
</reference>
<dbReference type="Proteomes" id="UP000037854">
    <property type="component" value="Unassembled WGS sequence"/>
</dbReference>
<keyword evidence="5" id="KW-0472">Membrane</keyword>
<dbReference type="PROSITE" id="PS51257">
    <property type="entry name" value="PROKAR_LIPOPROTEIN"/>
    <property type="match status" value="1"/>
</dbReference>
<evidence type="ECO:0000259" key="8">
    <source>
        <dbReference type="Pfam" id="PF05504"/>
    </source>
</evidence>
<keyword evidence="11" id="KW-1185">Reference proteome</keyword>
<evidence type="ECO:0000256" key="2">
    <source>
        <dbReference type="ARBA" id="ARBA00007886"/>
    </source>
</evidence>
<comment type="caution">
    <text evidence="10">The sequence shown here is derived from an EMBL/GenBank/DDBJ whole genome shotgun (WGS) entry which is preliminary data.</text>
</comment>